<dbReference type="KEGG" id="lit:FPZ52_13035"/>
<dbReference type="OrthoDB" id="5443147at2"/>
<evidence type="ECO:0000313" key="2">
    <source>
        <dbReference type="Proteomes" id="UP000318483"/>
    </source>
</evidence>
<reference evidence="1 2" key="1">
    <citation type="submission" date="2019-07" db="EMBL/GenBank/DDBJ databases">
        <title>Litoreibacter alkalisoli sp. nov., isolated from saline-alkaline soil.</title>
        <authorList>
            <person name="Wang S."/>
            <person name="Xu L."/>
            <person name="Xing Y.-T."/>
            <person name="Sun J.-Q."/>
        </authorList>
    </citation>
    <scope>NUCLEOTIDE SEQUENCE [LARGE SCALE GENOMIC DNA]</scope>
    <source>
        <strain evidence="1 2">LN3S51</strain>
        <plasmid evidence="1 2">unnamed1</plasmid>
    </source>
</reference>
<dbReference type="Proteomes" id="UP000318483">
    <property type="component" value="Plasmid unnamed1"/>
</dbReference>
<organism evidence="1 2">
    <name type="scientific">Qingshengfaniella alkalisoli</name>
    <dbReference type="NCBI Taxonomy" id="2599296"/>
    <lineage>
        <taxon>Bacteria</taxon>
        <taxon>Pseudomonadati</taxon>
        <taxon>Pseudomonadota</taxon>
        <taxon>Alphaproteobacteria</taxon>
        <taxon>Rhodobacterales</taxon>
        <taxon>Paracoccaceae</taxon>
        <taxon>Qingshengfaniella</taxon>
    </lineage>
</organism>
<geneLocation type="plasmid" evidence="1 2">
    <name>unnamed1</name>
</geneLocation>
<dbReference type="NCBIfam" id="TIGR04355">
    <property type="entry name" value="HprK_rel_B"/>
    <property type="match status" value="1"/>
</dbReference>
<sequence>MRVADVLNRLDFSPLDGVAPIFLSVGHLRLALVCGEVLRTELAEYFASAAAGPGPVDATVEVLEGQALEPQPDWIDWAREPGKSGRKDAYRDLTGGRLVHKVRTGVTFLQSPERLVAFGPCSRHPNQIINFVNTQFLNICQREGWQICHAAAITDCNKSLAIAGLSGGGKSTAVLRMMDIDGLSYVSNDRLLVRAGSPPAALGIPKLPRINPGTILTNPRLSPMLDATRQVELGALPQQNLWALEEKHDLHIDQVYGEGRIQWSAPLTHFWILNWHHGGNDPVQVTPCDLSDRPDLLSAIMKSAGPFYQNPDGTFLKDSDPLDPKAYLAALDGVAVYEVSGTVDFDALSAKGRDLWLG</sequence>
<protein>
    <submittedName>
        <fullName evidence="1">HprK-related kinase B</fullName>
    </submittedName>
</protein>
<keyword evidence="1" id="KW-0614">Plasmid</keyword>
<keyword evidence="1" id="KW-0418">Kinase</keyword>
<dbReference type="EMBL" id="CP042262">
    <property type="protein sequence ID" value="QDY70609.1"/>
    <property type="molecule type" value="Genomic_DNA"/>
</dbReference>
<gene>
    <name evidence="1" type="ORF">FPZ52_13035</name>
</gene>
<keyword evidence="1" id="KW-0808">Transferase</keyword>
<evidence type="ECO:0000313" key="1">
    <source>
        <dbReference type="EMBL" id="QDY70609.1"/>
    </source>
</evidence>
<dbReference type="InterPro" id="IPR027597">
    <property type="entry name" value="HprK-rel_B"/>
</dbReference>
<dbReference type="RefSeq" id="WP_146366025.1">
    <property type="nucleotide sequence ID" value="NZ_CP042262.1"/>
</dbReference>
<proteinExistence type="predicted"/>
<dbReference type="GO" id="GO:0016301">
    <property type="term" value="F:kinase activity"/>
    <property type="evidence" value="ECO:0007669"/>
    <property type="project" value="UniProtKB-KW"/>
</dbReference>
<dbReference type="AlphaFoldDB" id="A0A5B8I9K8"/>
<name>A0A5B8I9K8_9RHOB</name>
<accession>A0A5B8I9K8</accession>
<keyword evidence="2" id="KW-1185">Reference proteome</keyword>
<dbReference type="Gene3D" id="3.40.50.300">
    <property type="entry name" value="P-loop containing nucleotide triphosphate hydrolases"/>
    <property type="match status" value="1"/>
</dbReference>
<dbReference type="InterPro" id="IPR027417">
    <property type="entry name" value="P-loop_NTPase"/>
</dbReference>
<dbReference type="SUPFAM" id="SSF53795">
    <property type="entry name" value="PEP carboxykinase-like"/>
    <property type="match status" value="1"/>
</dbReference>